<name>A0A9N8EZN9_9STRA</name>
<dbReference type="Gene3D" id="3.10.50.40">
    <property type="match status" value="1"/>
</dbReference>
<dbReference type="EMBL" id="CAICTM010002246">
    <property type="protein sequence ID" value="CAB9528526.1"/>
    <property type="molecule type" value="Genomic_DNA"/>
</dbReference>
<reference evidence="3" key="1">
    <citation type="submission" date="2020-06" db="EMBL/GenBank/DDBJ databases">
        <authorList>
            <consortium name="Plant Systems Biology data submission"/>
        </authorList>
    </citation>
    <scope>NUCLEOTIDE SEQUENCE</scope>
    <source>
        <strain evidence="3">D6</strain>
    </source>
</reference>
<feature type="compositionally biased region" description="Basic and acidic residues" evidence="1">
    <location>
        <begin position="105"/>
        <end position="116"/>
    </location>
</feature>
<protein>
    <recommendedName>
        <fullName evidence="5">Peptidylprolyl isomerase</fullName>
    </recommendedName>
</protein>
<dbReference type="SUPFAM" id="SSF54534">
    <property type="entry name" value="FKBP-like"/>
    <property type="match status" value="1"/>
</dbReference>
<dbReference type="OrthoDB" id="1902587at2759"/>
<feature type="signal peptide" evidence="2">
    <location>
        <begin position="1"/>
        <end position="17"/>
    </location>
</feature>
<evidence type="ECO:0000313" key="3">
    <source>
        <dbReference type="EMBL" id="CAB9528526.1"/>
    </source>
</evidence>
<feature type="chain" id="PRO_5040377721" description="Peptidylprolyl isomerase" evidence="2">
    <location>
        <begin position="18"/>
        <end position="307"/>
    </location>
</feature>
<organism evidence="3 4">
    <name type="scientific">Seminavis robusta</name>
    <dbReference type="NCBI Taxonomy" id="568900"/>
    <lineage>
        <taxon>Eukaryota</taxon>
        <taxon>Sar</taxon>
        <taxon>Stramenopiles</taxon>
        <taxon>Ochrophyta</taxon>
        <taxon>Bacillariophyta</taxon>
        <taxon>Bacillariophyceae</taxon>
        <taxon>Bacillariophycidae</taxon>
        <taxon>Naviculales</taxon>
        <taxon>Naviculaceae</taxon>
        <taxon>Seminavis</taxon>
    </lineage>
</organism>
<keyword evidence="4" id="KW-1185">Reference proteome</keyword>
<keyword evidence="2" id="KW-0732">Signal</keyword>
<dbReference type="GO" id="GO:0003755">
    <property type="term" value="F:peptidyl-prolyl cis-trans isomerase activity"/>
    <property type="evidence" value="ECO:0007669"/>
    <property type="project" value="InterPro"/>
</dbReference>
<feature type="compositionally biased region" description="Gly residues" evidence="1">
    <location>
        <begin position="236"/>
        <end position="245"/>
    </location>
</feature>
<feature type="region of interest" description="Disordered" evidence="1">
    <location>
        <begin position="105"/>
        <end position="138"/>
    </location>
</feature>
<comment type="caution">
    <text evidence="3">The sequence shown here is derived from an EMBL/GenBank/DDBJ whole genome shotgun (WGS) entry which is preliminary data.</text>
</comment>
<proteinExistence type="predicted"/>
<evidence type="ECO:0000256" key="2">
    <source>
        <dbReference type="SAM" id="SignalP"/>
    </source>
</evidence>
<dbReference type="AlphaFoldDB" id="A0A9N8EZN9"/>
<gene>
    <name evidence="3" type="ORF">SEMRO_2248_G320670.1</name>
</gene>
<evidence type="ECO:0008006" key="5">
    <source>
        <dbReference type="Google" id="ProtNLM"/>
    </source>
</evidence>
<sequence length="307" mass="33232">MELLLLLAALLFHDASSFRPLSCQRRHQRTNQQSLVLNAAEENGQHEDSLQSRRQILTTAIASAVTLSAESASALVKGVAPPSSMKPSSGKPKCTNVEECQAMAERKEQEERETAEGSRVPAKKTPGGVIYRDEQEGNGGVVKDGDEVTLYYKVLKLGKRSYDGLSGEGTVVFSRGYGLEDDEKKPGDKSFITTVGAFSNVVALNEALIGMKEGGIRRIAVLPQKGWRKPTAQCDGGPGGQGQGGDLRTDYVVVPTATMVEQEACFDTTRQPFPATYAQQRRMAQRFDQSLIMEVEVSSIASSSSLQ</sequence>
<evidence type="ECO:0000313" key="4">
    <source>
        <dbReference type="Proteomes" id="UP001153069"/>
    </source>
</evidence>
<dbReference type="InterPro" id="IPR046357">
    <property type="entry name" value="PPIase_dom_sf"/>
</dbReference>
<accession>A0A9N8EZN9</accession>
<feature type="region of interest" description="Disordered" evidence="1">
    <location>
        <begin position="228"/>
        <end position="247"/>
    </location>
</feature>
<dbReference type="Proteomes" id="UP001153069">
    <property type="component" value="Unassembled WGS sequence"/>
</dbReference>
<evidence type="ECO:0000256" key="1">
    <source>
        <dbReference type="SAM" id="MobiDB-lite"/>
    </source>
</evidence>